<evidence type="ECO:0000313" key="3">
    <source>
        <dbReference type="EnsemblPlants" id="OPUNC01G39800.1"/>
    </source>
</evidence>
<dbReference type="Pfam" id="PF24530">
    <property type="entry name" value="DUF7597"/>
    <property type="match status" value="1"/>
</dbReference>
<evidence type="ECO:0000259" key="2">
    <source>
        <dbReference type="Pfam" id="PF24530"/>
    </source>
</evidence>
<feature type="compositionally biased region" description="Polar residues" evidence="1">
    <location>
        <begin position="332"/>
        <end position="349"/>
    </location>
</feature>
<sequence>MGVQIRGKNLPVGNKRRKISGYRHLDHFCLAHKVKKFWRKKPTQTPAESSKELIFFGNPSTPFFSPYSLWANNASFFRHNRETPILLLHDGEFLPQGADIEVPWGGRTPRADFTFHGTIIKTHEDFAAVVVEPQPQPHQVGQLIQEVANFIQHHHNIHVNANDRVLGRVLVKTRYKSANEVPIKIVMGDPTDYGGQGQTWTFHVYVLQGEQADVLPGDEDLLPIWQMLQPPQPQEQGNQNQDNWEEENAFENQNNAEQQGENQMILDQNPGEQPHDSFTTHGDNPSAVKQRKMIKAGKYVARSLFLSAIEDTNYHAAVPNSPKARKKRPQVPISSENLTRSPRFSSMQS</sequence>
<keyword evidence="4" id="KW-1185">Reference proteome</keyword>
<dbReference type="AlphaFoldDB" id="A0A0E0JSF5"/>
<organism evidence="3">
    <name type="scientific">Oryza punctata</name>
    <name type="common">Red rice</name>
    <dbReference type="NCBI Taxonomy" id="4537"/>
    <lineage>
        <taxon>Eukaryota</taxon>
        <taxon>Viridiplantae</taxon>
        <taxon>Streptophyta</taxon>
        <taxon>Embryophyta</taxon>
        <taxon>Tracheophyta</taxon>
        <taxon>Spermatophyta</taxon>
        <taxon>Magnoliopsida</taxon>
        <taxon>Liliopsida</taxon>
        <taxon>Poales</taxon>
        <taxon>Poaceae</taxon>
        <taxon>BOP clade</taxon>
        <taxon>Oryzoideae</taxon>
        <taxon>Oryzeae</taxon>
        <taxon>Oryzinae</taxon>
        <taxon>Oryza</taxon>
    </lineage>
</organism>
<dbReference type="PANTHER" id="PTHR33075">
    <property type="entry name" value="OS02G0499800 PROTEIN"/>
    <property type="match status" value="1"/>
</dbReference>
<accession>A0A0E0JSF5</accession>
<feature type="region of interest" description="Disordered" evidence="1">
    <location>
        <begin position="266"/>
        <end position="285"/>
    </location>
</feature>
<proteinExistence type="predicted"/>
<protein>
    <recommendedName>
        <fullName evidence="2">DUF7597 domain-containing protein</fullName>
    </recommendedName>
</protein>
<dbReference type="Proteomes" id="UP000026962">
    <property type="component" value="Chromosome 1"/>
</dbReference>
<dbReference type="HOGENOM" id="CLU_795420_0_0_1"/>
<dbReference type="Gramene" id="OPUNC01G39800.1">
    <property type="protein sequence ID" value="OPUNC01G39800.1"/>
    <property type="gene ID" value="OPUNC01G39800"/>
</dbReference>
<evidence type="ECO:0000313" key="4">
    <source>
        <dbReference type="Proteomes" id="UP000026962"/>
    </source>
</evidence>
<dbReference type="EnsemblPlants" id="OPUNC01G39800.1">
    <property type="protein sequence ID" value="OPUNC01G39800.1"/>
    <property type="gene ID" value="OPUNC01G39800"/>
</dbReference>
<name>A0A0E0JSF5_ORYPU</name>
<dbReference type="STRING" id="4537.A0A0E0JSF5"/>
<feature type="region of interest" description="Disordered" evidence="1">
    <location>
        <begin position="312"/>
        <end position="349"/>
    </location>
</feature>
<reference evidence="3" key="2">
    <citation type="submission" date="2018-05" db="EMBL/GenBank/DDBJ databases">
        <title>OpunRS2 (Oryza punctata Reference Sequence Version 2).</title>
        <authorList>
            <person name="Zhang J."/>
            <person name="Kudrna D."/>
            <person name="Lee S."/>
            <person name="Talag J."/>
            <person name="Welchert J."/>
            <person name="Wing R.A."/>
        </authorList>
    </citation>
    <scope>NUCLEOTIDE SEQUENCE [LARGE SCALE GENOMIC DNA]</scope>
</reference>
<reference evidence="3" key="1">
    <citation type="submission" date="2015-04" db="UniProtKB">
        <authorList>
            <consortium name="EnsemblPlants"/>
        </authorList>
    </citation>
    <scope>IDENTIFICATION</scope>
</reference>
<dbReference type="InterPro" id="IPR056018">
    <property type="entry name" value="DUF7597"/>
</dbReference>
<feature type="domain" description="DUF7597" evidence="2">
    <location>
        <begin position="93"/>
        <end position="161"/>
    </location>
</feature>
<dbReference type="PANTHER" id="PTHR33075:SF7">
    <property type="entry name" value="OS02G0303350 PROTEIN"/>
    <property type="match status" value="1"/>
</dbReference>
<evidence type="ECO:0000256" key="1">
    <source>
        <dbReference type="SAM" id="MobiDB-lite"/>
    </source>
</evidence>